<reference evidence="2 3" key="1">
    <citation type="journal article" date="2011" name="Science">
        <title>The Selaginella genome identifies genetic changes associated with the evolution of vascular plants.</title>
        <authorList>
            <person name="Banks J.A."/>
            <person name="Nishiyama T."/>
            <person name="Hasebe M."/>
            <person name="Bowman J.L."/>
            <person name="Gribskov M."/>
            <person name="dePamphilis C."/>
            <person name="Albert V.A."/>
            <person name="Aono N."/>
            <person name="Aoyama T."/>
            <person name="Ambrose B.A."/>
            <person name="Ashton N.W."/>
            <person name="Axtell M.J."/>
            <person name="Barker E."/>
            <person name="Barker M.S."/>
            <person name="Bennetzen J.L."/>
            <person name="Bonawitz N.D."/>
            <person name="Chapple C."/>
            <person name="Cheng C."/>
            <person name="Correa L.G."/>
            <person name="Dacre M."/>
            <person name="DeBarry J."/>
            <person name="Dreyer I."/>
            <person name="Elias M."/>
            <person name="Engstrom E.M."/>
            <person name="Estelle M."/>
            <person name="Feng L."/>
            <person name="Finet C."/>
            <person name="Floyd S.K."/>
            <person name="Frommer W.B."/>
            <person name="Fujita T."/>
            <person name="Gramzow L."/>
            <person name="Gutensohn M."/>
            <person name="Harholt J."/>
            <person name="Hattori M."/>
            <person name="Heyl A."/>
            <person name="Hirai T."/>
            <person name="Hiwatashi Y."/>
            <person name="Ishikawa M."/>
            <person name="Iwata M."/>
            <person name="Karol K.G."/>
            <person name="Koehler B."/>
            <person name="Kolukisaoglu U."/>
            <person name="Kubo M."/>
            <person name="Kurata T."/>
            <person name="Lalonde S."/>
            <person name="Li K."/>
            <person name="Li Y."/>
            <person name="Litt A."/>
            <person name="Lyons E."/>
            <person name="Manning G."/>
            <person name="Maruyama T."/>
            <person name="Michael T.P."/>
            <person name="Mikami K."/>
            <person name="Miyazaki S."/>
            <person name="Morinaga S."/>
            <person name="Murata T."/>
            <person name="Mueller-Roeber B."/>
            <person name="Nelson D.R."/>
            <person name="Obara M."/>
            <person name="Oguri Y."/>
            <person name="Olmstead R.G."/>
            <person name="Onodera N."/>
            <person name="Petersen B.L."/>
            <person name="Pils B."/>
            <person name="Prigge M."/>
            <person name="Rensing S.A."/>
            <person name="Riano-Pachon D.M."/>
            <person name="Roberts A.W."/>
            <person name="Sato Y."/>
            <person name="Scheller H.V."/>
            <person name="Schulz B."/>
            <person name="Schulz C."/>
            <person name="Shakirov E.V."/>
            <person name="Shibagaki N."/>
            <person name="Shinohara N."/>
            <person name="Shippen D.E."/>
            <person name="Soerensen I."/>
            <person name="Sotooka R."/>
            <person name="Sugimoto N."/>
            <person name="Sugita M."/>
            <person name="Sumikawa N."/>
            <person name="Tanurdzic M."/>
            <person name="Theissen G."/>
            <person name="Ulvskov P."/>
            <person name="Wakazuki S."/>
            <person name="Weng J.K."/>
            <person name="Willats W.W."/>
            <person name="Wipf D."/>
            <person name="Wolf P.G."/>
            <person name="Yang L."/>
            <person name="Zimmer A.D."/>
            <person name="Zhu Q."/>
            <person name="Mitros T."/>
            <person name="Hellsten U."/>
            <person name="Loque D."/>
            <person name="Otillar R."/>
            <person name="Salamov A."/>
            <person name="Schmutz J."/>
            <person name="Shapiro H."/>
            <person name="Lindquist E."/>
            <person name="Lucas S."/>
            <person name="Rokhsar D."/>
            <person name="Grigoriev I.V."/>
        </authorList>
    </citation>
    <scope>NUCLEOTIDE SEQUENCE [LARGE SCALE GENOMIC DNA]</scope>
</reference>
<accession>D8QRG1</accession>
<dbReference type="Pfam" id="PF03796">
    <property type="entry name" value="DnaB_C"/>
    <property type="match status" value="1"/>
</dbReference>
<protein>
    <recommendedName>
        <fullName evidence="1">SF4 helicase domain-containing protein</fullName>
    </recommendedName>
</protein>
<dbReference type="InParanoid" id="D8QRG1"/>
<dbReference type="Pfam" id="PF13662">
    <property type="entry name" value="Toprim_4"/>
    <property type="match status" value="1"/>
</dbReference>
<sequence>MDDWTLGKEHRLICPQCNGGTTYEPSFSLRLEDEWTAIWKCHRSTCGYHGKANVPHENGSALTKRQMAAAYHWRNPKITEFSRTSLNLQPLSDDVIKWFATRGISQKVLQRNRVEQIYSGSELAIAFPYYKENKIIDCKYRTIPEKRFWKARGAARRTFYGLEDIKGRDEVVIVEGEMDKLSMEEAGIINCVSVPDGAPVKAADGETPDPEEDKKFSYLWDCKEQFGKVTRIFLATDADGPGLALAEELARRFGRERCWRVNWPVVDGKQLKDANEVLLTLGPEALREVVAKSELYPIRGLFQFSNFFKEIDDYYHMRVEEAEGASTGWKGLDEYYTVVPGELTIVTGVPNSGKSEWIDALVCNLNRSKGWSFALCSMENKVTDHARKLIEKHYRKPFFEAKYSNSTPRLTPEEFAAGLEWLDNHFYLIRCENEKLPSADWVLDRAKAAVQRYGIRGLVIDPYNELDHQRSSSQTETEYVSQILTKIKRFAQHHDCHVWFVAHPRQMLNWQGQPPNMYDISGSAHFINKCDNGIVVHRNRDAEKGPLDQVQILVKKVRNKIAGQIGEAVLKYDRLVFVSCDVRAWLIVCSSPLVSFLLLSLKLGFRRVTGLFSDAGPV</sequence>
<dbReference type="SUPFAM" id="SSF56731">
    <property type="entry name" value="DNA primase core"/>
    <property type="match status" value="1"/>
</dbReference>
<dbReference type="OMA" id="KRFWQER"/>
<dbReference type="PROSITE" id="PS51199">
    <property type="entry name" value="SF4_HELICASE"/>
    <property type="match status" value="1"/>
</dbReference>
<dbReference type="GO" id="GO:0006260">
    <property type="term" value="P:DNA replication"/>
    <property type="evidence" value="ECO:0007669"/>
    <property type="project" value="InterPro"/>
</dbReference>
<dbReference type="Gene3D" id="3.40.1360.10">
    <property type="match status" value="1"/>
</dbReference>
<organism evidence="3">
    <name type="scientific">Selaginella moellendorffii</name>
    <name type="common">Spikemoss</name>
    <dbReference type="NCBI Taxonomy" id="88036"/>
    <lineage>
        <taxon>Eukaryota</taxon>
        <taxon>Viridiplantae</taxon>
        <taxon>Streptophyta</taxon>
        <taxon>Embryophyta</taxon>
        <taxon>Tracheophyta</taxon>
        <taxon>Lycopodiopsida</taxon>
        <taxon>Selaginellales</taxon>
        <taxon>Selaginellaceae</taxon>
        <taxon>Selaginella</taxon>
    </lineage>
</organism>
<dbReference type="EMBL" id="GL377566">
    <property type="protein sequence ID" value="EFJ37246.1"/>
    <property type="molecule type" value="Genomic_DNA"/>
</dbReference>
<dbReference type="SUPFAM" id="SSF52540">
    <property type="entry name" value="P-loop containing nucleoside triphosphate hydrolases"/>
    <property type="match status" value="1"/>
</dbReference>
<dbReference type="AlphaFoldDB" id="D8QRG1"/>
<dbReference type="InterPro" id="IPR007694">
    <property type="entry name" value="DNA_helicase_DnaB-like_C"/>
</dbReference>
<dbReference type="eggNOG" id="ENOG502QPXS">
    <property type="taxonomic scope" value="Eukaryota"/>
</dbReference>
<dbReference type="FunCoup" id="D8QRG1">
    <property type="interactions" value="2256"/>
</dbReference>
<dbReference type="InterPro" id="IPR027417">
    <property type="entry name" value="P-loop_NTPase"/>
</dbReference>
<dbReference type="Gramene" id="EFJ37246">
    <property type="protein sequence ID" value="EFJ37246"/>
    <property type="gene ID" value="SELMODRAFT_164801"/>
</dbReference>
<dbReference type="GO" id="GO:0005524">
    <property type="term" value="F:ATP binding"/>
    <property type="evidence" value="ECO:0007669"/>
    <property type="project" value="InterPro"/>
</dbReference>
<evidence type="ECO:0000313" key="3">
    <source>
        <dbReference type="Proteomes" id="UP000001514"/>
    </source>
</evidence>
<keyword evidence="3" id="KW-1185">Reference proteome</keyword>
<dbReference type="PANTHER" id="PTHR12873">
    <property type="entry name" value="T7-LIKE MITOCHONDRIAL DNA HELICASE"/>
    <property type="match status" value="1"/>
</dbReference>
<evidence type="ECO:0000313" key="2">
    <source>
        <dbReference type="EMBL" id="EFJ37246.1"/>
    </source>
</evidence>
<evidence type="ECO:0000259" key="1">
    <source>
        <dbReference type="PROSITE" id="PS51199"/>
    </source>
</evidence>
<dbReference type="KEGG" id="smo:SELMODRAFT_164801"/>
<proteinExistence type="predicted"/>
<dbReference type="InterPro" id="IPR006171">
    <property type="entry name" value="TOPRIM_dom"/>
</dbReference>
<dbReference type="GO" id="GO:0043139">
    <property type="term" value="F:5'-3' DNA helicase activity"/>
    <property type="evidence" value="ECO:0007669"/>
    <property type="project" value="InterPro"/>
</dbReference>
<name>D8QRG1_SELML</name>
<dbReference type="InterPro" id="IPR027032">
    <property type="entry name" value="Twinkle-like"/>
</dbReference>
<dbReference type="OrthoDB" id="1898560at2759"/>
<dbReference type="GO" id="GO:0003697">
    <property type="term" value="F:single-stranded DNA binding"/>
    <property type="evidence" value="ECO:0000318"/>
    <property type="project" value="GO_Central"/>
</dbReference>
<dbReference type="HOGENOM" id="CLU_020382_1_0_1"/>
<feature type="domain" description="SF4 helicase" evidence="1">
    <location>
        <begin position="318"/>
        <end position="584"/>
    </location>
</feature>
<dbReference type="CDD" id="cd00188">
    <property type="entry name" value="TOPRIM"/>
    <property type="match status" value="1"/>
</dbReference>
<dbReference type="SMART" id="SM00493">
    <property type="entry name" value="TOPRIM"/>
    <property type="match status" value="1"/>
</dbReference>
<gene>
    <name evidence="2" type="ORF">SELMODRAFT_164801</name>
</gene>
<dbReference type="Gene3D" id="3.40.50.300">
    <property type="entry name" value="P-loop containing nucleotide triphosphate hydrolases"/>
    <property type="match status" value="1"/>
</dbReference>
<dbReference type="Proteomes" id="UP000001514">
    <property type="component" value="Unassembled WGS sequence"/>
</dbReference>
<dbReference type="PANTHER" id="PTHR12873:SF0">
    <property type="entry name" value="TWINKLE MTDNA HELICASE"/>
    <property type="match status" value="1"/>
</dbReference>
<dbReference type="GO" id="GO:0003678">
    <property type="term" value="F:DNA helicase activity"/>
    <property type="evidence" value="ECO:0000318"/>
    <property type="project" value="GO_Central"/>
</dbReference>